<evidence type="ECO:0000256" key="4">
    <source>
        <dbReference type="PROSITE-ProRule" id="PRU00175"/>
    </source>
</evidence>
<keyword evidence="3" id="KW-0862">Zinc</keyword>
<dbReference type="PANTHER" id="PTHR14155">
    <property type="entry name" value="RING FINGER DOMAIN-CONTAINING"/>
    <property type="match status" value="1"/>
</dbReference>
<dbReference type="EMBL" id="HBIB01006011">
    <property type="protein sequence ID" value="CAE0241515.1"/>
    <property type="molecule type" value="Transcribed_RNA"/>
</dbReference>
<keyword evidence="2 4" id="KW-0863">Zinc-finger</keyword>
<dbReference type="Pfam" id="PF13639">
    <property type="entry name" value="zf-RING_2"/>
    <property type="match status" value="1"/>
</dbReference>
<organism evidence="7">
    <name type="scientific">Palpitomonas bilix</name>
    <dbReference type="NCBI Taxonomy" id="652834"/>
    <lineage>
        <taxon>Eukaryota</taxon>
        <taxon>Eukaryota incertae sedis</taxon>
    </lineage>
</organism>
<dbReference type="InterPro" id="IPR053238">
    <property type="entry name" value="RING-H2_zinc_finger"/>
</dbReference>
<dbReference type="SUPFAM" id="SSF57850">
    <property type="entry name" value="RING/U-box"/>
    <property type="match status" value="1"/>
</dbReference>
<feature type="region of interest" description="Disordered" evidence="5">
    <location>
        <begin position="1"/>
        <end position="67"/>
    </location>
</feature>
<dbReference type="InterPro" id="IPR013083">
    <property type="entry name" value="Znf_RING/FYVE/PHD"/>
</dbReference>
<proteinExistence type="predicted"/>
<dbReference type="Gene3D" id="3.30.40.10">
    <property type="entry name" value="Zinc/RING finger domain, C3HC4 (zinc finger)"/>
    <property type="match status" value="1"/>
</dbReference>
<evidence type="ECO:0000256" key="3">
    <source>
        <dbReference type="ARBA" id="ARBA00022833"/>
    </source>
</evidence>
<evidence type="ECO:0000313" key="7">
    <source>
        <dbReference type="EMBL" id="CAE0241515.1"/>
    </source>
</evidence>
<evidence type="ECO:0000256" key="2">
    <source>
        <dbReference type="ARBA" id="ARBA00022771"/>
    </source>
</evidence>
<evidence type="ECO:0000256" key="5">
    <source>
        <dbReference type="SAM" id="MobiDB-lite"/>
    </source>
</evidence>
<dbReference type="SMART" id="SM00184">
    <property type="entry name" value="RING"/>
    <property type="match status" value="1"/>
</dbReference>
<evidence type="ECO:0000256" key="1">
    <source>
        <dbReference type="ARBA" id="ARBA00022723"/>
    </source>
</evidence>
<evidence type="ECO:0000259" key="6">
    <source>
        <dbReference type="PROSITE" id="PS50089"/>
    </source>
</evidence>
<gene>
    <name evidence="7" type="ORF">PBIL07802_LOCUS3677</name>
</gene>
<name>A0A7S3CZ99_9EUKA</name>
<feature type="compositionally biased region" description="Basic and acidic residues" evidence="5">
    <location>
        <begin position="1"/>
        <end position="36"/>
    </location>
</feature>
<dbReference type="PANTHER" id="PTHR14155:SF627">
    <property type="entry name" value="OS06G0192800 PROTEIN"/>
    <property type="match status" value="1"/>
</dbReference>
<dbReference type="GO" id="GO:0008270">
    <property type="term" value="F:zinc ion binding"/>
    <property type="evidence" value="ECO:0007669"/>
    <property type="project" value="UniProtKB-KW"/>
</dbReference>
<feature type="domain" description="RING-type" evidence="6">
    <location>
        <begin position="140"/>
        <end position="182"/>
    </location>
</feature>
<sequence length="206" mass="23124">MEVCKEGKQRQSEKERKEGGENEKDESEKRGEKEEGVLTSHPSTLHLLPVSPTRVSGEKRRSKGGQAEVDVAHIEVGEQRPSTPTSISVEDVSMEEVVKGEVGGLVLPYPTSASAWLALPPDHIWRLLRARQGGDALPPCAICLEEYEQQDVITCLHTCLHAFHLSCCSRWLELHAFCPLCKCEVGPFLSRWREEVVRMQRKRSAK</sequence>
<reference evidence="7" key="1">
    <citation type="submission" date="2021-01" db="EMBL/GenBank/DDBJ databases">
        <authorList>
            <person name="Corre E."/>
            <person name="Pelletier E."/>
            <person name="Niang G."/>
            <person name="Scheremetjew M."/>
            <person name="Finn R."/>
            <person name="Kale V."/>
            <person name="Holt S."/>
            <person name="Cochrane G."/>
            <person name="Meng A."/>
            <person name="Brown T."/>
            <person name="Cohen L."/>
        </authorList>
    </citation>
    <scope>NUCLEOTIDE SEQUENCE</scope>
    <source>
        <strain evidence="7">NIES-2562</strain>
    </source>
</reference>
<protein>
    <recommendedName>
        <fullName evidence="6">RING-type domain-containing protein</fullName>
    </recommendedName>
</protein>
<keyword evidence="1" id="KW-0479">Metal-binding</keyword>
<dbReference type="AlphaFoldDB" id="A0A7S3CZ99"/>
<accession>A0A7S3CZ99</accession>
<dbReference type="InterPro" id="IPR001841">
    <property type="entry name" value="Znf_RING"/>
</dbReference>
<dbReference type="PROSITE" id="PS50089">
    <property type="entry name" value="ZF_RING_2"/>
    <property type="match status" value="1"/>
</dbReference>